<name>A0A814Z0E3_9BILA</name>
<keyword evidence="2" id="KW-0472">Membrane</keyword>
<evidence type="ECO:0000256" key="1">
    <source>
        <dbReference type="SAM" id="MobiDB-lite"/>
    </source>
</evidence>
<evidence type="ECO:0000256" key="2">
    <source>
        <dbReference type="SAM" id="Phobius"/>
    </source>
</evidence>
<dbReference type="Proteomes" id="UP000663877">
    <property type="component" value="Unassembled WGS sequence"/>
</dbReference>
<keyword evidence="2" id="KW-0812">Transmembrane</keyword>
<protein>
    <recommendedName>
        <fullName evidence="7">NTF2 domain-containing protein</fullName>
    </recommendedName>
</protein>
<evidence type="ECO:0000313" key="3">
    <source>
        <dbReference type="EMBL" id="CAF1237367.1"/>
    </source>
</evidence>
<dbReference type="Pfam" id="PF15008">
    <property type="entry name" value="DUF4518"/>
    <property type="match status" value="1"/>
</dbReference>
<feature type="transmembrane region" description="Helical" evidence="2">
    <location>
        <begin position="12"/>
        <end position="28"/>
    </location>
</feature>
<feature type="region of interest" description="Disordered" evidence="1">
    <location>
        <begin position="297"/>
        <end position="317"/>
    </location>
</feature>
<dbReference type="PANTHER" id="PTHR21084">
    <property type="entry name" value="DENSE INCISORS"/>
    <property type="match status" value="1"/>
</dbReference>
<proteinExistence type="predicted"/>
<dbReference type="Proteomes" id="UP000663832">
    <property type="component" value="Unassembled WGS sequence"/>
</dbReference>
<evidence type="ECO:0000313" key="4">
    <source>
        <dbReference type="EMBL" id="CAF1525505.1"/>
    </source>
</evidence>
<dbReference type="PANTHER" id="PTHR21084:SF1">
    <property type="entry name" value="DENSE INCISORS"/>
    <property type="match status" value="1"/>
</dbReference>
<dbReference type="AlphaFoldDB" id="A0A814Z0E3"/>
<keyword evidence="5" id="KW-1185">Reference proteome</keyword>
<dbReference type="InterPro" id="IPR026698">
    <property type="entry name" value="UPF_C3orf38"/>
</dbReference>
<comment type="caution">
    <text evidence="3">The sequence shown here is derived from an EMBL/GenBank/DDBJ whole genome shotgun (WGS) entry which is preliminary data.</text>
</comment>
<gene>
    <name evidence="3" type="ORF">BJG266_LOCUS28857</name>
    <name evidence="4" type="ORF">QVE165_LOCUS45099</name>
</gene>
<sequence>MNLQHIVDSIRLLVVTYLISLITIVPLLNTVEGSHVKTYGWSNAYNPFLYSDLTGTIRELTSNDISDDTDKRFQPPLDIDNENIQPVDEGYRLASTDNIVPARSVKLVKQIIEFWNNNSQSISNNISPTIKLPSIHQLSHQFTEWFYTSWNNLSTFTSDHFFPDCQLTLIHENHRRILGAYYVCDTLRSYITSQDLRFYPNIQSNKVEESKHGLVSIQISGTIHQRGTCIGIFDQSFGLVRDPNHSNNYLIKFCFLNMQTQQQTHQPQLLSANQPIPIYLVDMMQNYDQTVQQQIDSTDYFIEDPDDDDDDDDDDRI</sequence>
<organism evidence="3 6">
    <name type="scientific">Adineta steineri</name>
    <dbReference type="NCBI Taxonomy" id="433720"/>
    <lineage>
        <taxon>Eukaryota</taxon>
        <taxon>Metazoa</taxon>
        <taxon>Spiralia</taxon>
        <taxon>Gnathifera</taxon>
        <taxon>Rotifera</taxon>
        <taxon>Eurotatoria</taxon>
        <taxon>Bdelloidea</taxon>
        <taxon>Adinetida</taxon>
        <taxon>Adinetidae</taxon>
        <taxon>Adineta</taxon>
    </lineage>
</organism>
<dbReference type="EMBL" id="CAJNOI010000310">
    <property type="protein sequence ID" value="CAF1237367.1"/>
    <property type="molecule type" value="Genomic_DNA"/>
</dbReference>
<reference evidence="3" key="1">
    <citation type="submission" date="2021-02" db="EMBL/GenBank/DDBJ databases">
        <authorList>
            <person name="Nowell W R."/>
        </authorList>
    </citation>
    <scope>NUCLEOTIDE SEQUENCE</scope>
</reference>
<feature type="compositionally biased region" description="Acidic residues" evidence="1">
    <location>
        <begin position="301"/>
        <end position="317"/>
    </location>
</feature>
<evidence type="ECO:0000313" key="6">
    <source>
        <dbReference type="Proteomes" id="UP000663877"/>
    </source>
</evidence>
<keyword evidence="2" id="KW-1133">Transmembrane helix</keyword>
<evidence type="ECO:0008006" key="7">
    <source>
        <dbReference type="Google" id="ProtNLM"/>
    </source>
</evidence>
<dbReference type="OrthoDB" id="6407068at2759"/>
<dbReference type="EMBL" id="CAJNOM010000624">
    <property type="protein sequence ID" value="CAF1525505.1"/>
    <property type="molecule type" value="Genomic_DNA"/>
</dbReference>
<evidence type="ECO:0000313" key="5">
    <source>
        <dbReference type="Proteomes" id="UP000663832"/>
    </source>
</evidence>
<accession>A0A814Z0E3</accession>